<dbReference type="InterPro" id="IPR051797">
    <property type="entry name" value="TrmB-like"/>
</dbReference>
<dbReference type="RefSeq" id="WP_150186946.1">
    <property type="nucleotide sequence ID" value="NZ_CP029191.1"/>
</dbReference>
<dbReference type="AlphaFoldDB" id="A0A5P2CS96"/>
<dbReference type="InterPro" id="IPR016032">
    <property type="entry name" value="Sig_transdc_resp-reg_C-effctor"/>
</dbReference>
<reference evidence="2 3" key="1">
    <citation type="submission" date="2018-05" db="EMBL/GenBank/DDBJ databases">
        <title>Streptomyces venezuelae.</title>
        <authorList>
            <person name="Kim W."/>
            <person name="Lee N."/>
            <person name="Cho B.-K."/>
        </authorList>
    </citation>
    <scope>NUCLEOTIDE SEQUENCE [LARGE SCALE GENOMIC DNA]</scope>
    <source>
        <strain evidence="2 3">ATCC 14585</strain>
    </source>
</reference>
<sequence length="233" mass="25204">MPSTSHTDQIVSLRGERELVRRAGELITGAREEFLCAAADLVTFSPGVNAAFAGGRRPPLVPGGLTMRKLYTPRALADARSEARLVRIAESGAQVRISAAPLAHEAIVIDRRAAILAGAPVQGVRTFTVIRTPVAVEGVRTLLHAAWETAVDLDEYRRTRPPALSEEARRVLRALSAGHTDEVTARELGMSLRTYRRRVADLMTALGATSRFQAGLRARELDWGTKGGGCCDR</sequence>
<accession>A0A5P2CS96</accession>
<evidence type="ECO:0000259" key="1">
    <source>
        <dbReference type="SMART" id="SM00421"/>
    </source>
</evidence>
<organism evidence="2 3">
    <name type="scientific">Streptomyces venezuelae</name>
    <dbReference type="NCBI Taxonomy" id="54571"/>
    <lineage>
        <taxon>Bacteria</taxon>
        <taxon>Bacillati</taxon>
        <taxon>Actinomycetota</taxon>
        <taxon>Actinomycetes</taxon>
        <taxon>Kitasatosporales</taxon>
        <taxon>Streptomycetaceae</taxon>
        <taxon>Streptomyces</taxon>
    </lineage>
</organism>
<proteinExistence type="predicted"/>
<dbReference type="SMART" id="SM00421">
    <property type="entry name" value="HTH_LUXR"/>
    <property type="match status" value="1"/>
</dbReference>
<dbReference type="PANTHER" id="PTHR34293:SF1">
    <property type="entry name" value="HTH-TYPE TRANSCRIPTIONAL REGULATOR TRMBL2"/>
    <property type="match status" value="1"/>
</dbReference>
<dbReference type="EMBL" id="CP029191">
    <property type="protein sequence ID" value="QES44618.1"/>
    <property type="molecule type" value="Genomic_DNA"/>
</dbReference>
<gene>
    <name evidence="2" type="ORF">DEJ49_29725</name>
</gene>
<dbReference type="Proteomes" id="UP000324015">
    <property type="component" value="Chromosome"/>
</dbReference>
<dbReference type="GO" id="GO:0003677">
    <property type="term" value="F:DNA binding"/>
    <property type="evidence" value="ECO:0007669"/>
    <property type="project" value="InterPro"/>
</dbReference>
<dbReference type="Gene3D" id="1.10.10.10">
    <property type="entry name" value="Winged helix-like DNA-binding domain superfamily/Winged helix DNA-binding domain"/>
    <property type="match status" value="1"/>
</dbReference>
<feature type="domain" description="HTH luxR-type" evidence="1">
    <location>
        <begin position="161"/>
        <end position="218"/>
    </location>
</feature>
<evidence type="ECO:0000313" key="2">
    <source>
        <dbReference type="EMBL" id="QES44618.1"/>
    </source>
</evidence>
<dbReference type="GO" id="GO:0006355">
    <property type="term" value="P:regulation of DNA-templated transcription"/>
    <property type="evidence" value="ECO:0007669"/>
    <property type="project" value="InterPro"/>
</dbReference>
<dbReference type="SUPFAM" id="SSF46894">
    <property type="entry name" value="C-terminal effector domain of the bipartite response regulators"/>
    <property type="match status" value="1"/>
</dbReference>
<protein>
    <submittedName>
        <fullName evidence="2">LuxR family transcriptional regulator</fullName>
    </submittedName>
</protein>
<evidence type="ECO:0000313" key="3">
    <source>
        <dbReference type="Proteomes" id="UP000324015"/>
    </source>
</evidence>
<name>A0A5P2CS96_STRVZ</name>
<dbReference type="InterPro" id="IPR000792">
    <property type="entry name" value="Tscrpt_reg_LuxR_C"/>
</dbReference>
<dbReference type="PANTHER" id="PTHR34293">
    <property type="entry name" value="HTH-TYPE TRANSCRIPTIONAL REGULATOR TRMBL2"/>
    <property type="match status" value="1"/>
</dbReference>
<dbReference type="InterPro" id="IPR036388">
    <property type="entry name" value="WH-like_DNA-bd_sf"/>
</dbReference>